<dbReference type="InterPro" id="IPR035992">
    <property type="entry name" value="Ricin_B-like_lectins"/>
</dbReference>
<sequence length="115" mass="12871">MRFLALLATSVALHSSAHAQFSGYYNISTAMRLDTPMYLHYENISRTIISYSRYESLQEWYFTGSPSGYYFIANRQGGVLSATGSGQQAQGDDFDPDAISCQSWKINKVDAGLYE</sequence>
<name>A0A6A7BNI3_9PLEO</name>
<dbReference type="Proteomes" id="UP000799423">
    <property type="component" value="Unassembled WGS sequence"/>
</dbReference>
<evidence type="ECO:0000313" key="2">
    <source>
        <dbReference type="EMBL" id="KAF2856986.1"/>
    </source>
</evidence>
<protein>
    <recommendedName>
        <fullName evidence="4">Ricin B lectin domain-containing protein</fullName>
    </recommendedName>
</protein>
<organism evidence="2 3">
    <name type="scientific">Plenodomus tracheiphilus IPT5</name>
    <dbReference type="NCBI Taxonomy" id="1408161"/>
    <lineage>
        <taxon>Eukaryota</taxon>
        <taxon>Fungi</taxon>
        <taxon>Dikarya</taxon>
        <taxon>Ascomycota</taxon>
        <taxon>Pezizomycotina</taxon>
        <taxon>Dothideomycetes</taxon>
        <taxon>Pleosporomycetidae</taxon>
        <taxon>Pleosporales</taxon>
        <taxon>Pleosporineae</taxon>
        <taxon>Leptosphaeriaceae</taxon>
        <taxon>Plenodomus</taxon>
    </lineage>
</organism>
<accession>A0A6A7BNI3</accession>
<evidence type="ECO:0008006" key="4">
    <source>
        <dbReference type="Google" id="ProtNLM"/>
    </source>
</evidence>
<reference evidence="2" key="1">
    <citation type="submission" date="2020-01" db="EMBL/GenBank/DDBJ databases">
        <authorList>
            <consortium name="DOE Joint Genome Institute"/>
            <person name="Haridas S."/>
            <person name="Albert R."/>
            <person name="Binder M."/>
            <person name="Bloem J."/>
            <person name="Labutti K."/>
            <person name="Salamov A."/>
            <person name="Andreopoulos B."/>
            <person name="Baker S.E."/>
            <person name="Barry K."/>
            <person name="Bills G."/>
            <person name="Bluhm B.H."/>
            <person name="Cannon C."/>
            <person name="Castanera R."/>
            <person name="Culley D.E."/>
            <person name="Daum C."/>
            <person name="Ezra D."/>
            <person name="Gonzalez J.B."/>
            <person name="Henrissat B."/>
            <person name="Kuo A."/>
            <person name="Liang C."/>
            <person name="Lipzen A."/>
            <person name="Lutzoni F."/>
            <person name="Magnuson J."/>
            <person name="Mondo S."/>
            <person name="Nolan M."/>
            <person name="Ohm R."/>
            <person name="Pangilinan J."/>
            <person name="Park H.-J."/>
            <person name="Ramirez L."/>
            <person name="Alfaro M."/>
            <person name="Sun H."/>
            <person name="Tritt A."/>
            <person name="Yoshinaga Y."/>
            <person name="Zwiers L.-H."/>
            <person name="Turgeon B.G."/>
            <person name="Goodwin S.B."/>
            <person name="Spatafora J.W."/>
            <person name="Crous P.W."/>
            <person name="Grigoriev I.V."/>
        </authorList>
    </citation>
    <scope>NUCLEOTIDE SEQUENCE</scope>
    <source>
        <strain evidence="2">IPT5</strain>
    </source>
</reference>
<proteinExistence type="predicted"/>
<evidence type="ECO:0000313" key="3">
    <source>
        <dbReference type="Proteomes" id="UP000799423"/>
    </source>
</evidence>
<dbReference type="AlphaFoldDB" id="A0A6A7BNI3"/>
<feature type="chain" id="PRO_5025629678" description="Ricin B lectin domain-containing protein" evidence="1">
    <location>
        <begin position="20"/>
        <end position="115"/>
    </location>
</feature>
<feature type="signal peptide" evidence="1">
    <location>
        <begin position="1"/>
        <end position="19"/>
    </location>
</feature>
<dbReference type="OrthoDB" id="3781630at2759"/>
<dbReference type="CDD" id="cd00161">
    <property type="entry name" value="beta-trefoil_Ricin-like"/>
    <property type="match status" value="1"/>
</dbReference>
<dbReference type="Gene3D" id="2.80.10.50">
    <property type="match status" value="1"/>
</dbReference>
<gene>
    <name evidence="2" type="ORF">T440DRAFT_512967</name>
</gene>
<keyword evidence="1" id="KW-0732">Signal</keyword>
<keyword evidence="3" id="KW-1185">Reference proteome</keyword>
<dbReference type="SUPFAM" id="SSF50370">
    <property type="entry name" value="Ricin B-like lectins"/>
    <property type="match status" value="1"/>
</dbReference>
<dbReference type="EMBL" id="MU006288">
    <property type="protein sequence ID" value="KAF2856986.1"/>
    <property type="molecule type" value="Genomic_DNA"/>
</dbReference>
<evidence type="ECO:0000256" key="1">
    <source>
        <dbReference type="SAM" id="SignalP"/>
    </source>
</evidence>